<dbReference type="Pfam" id="PF10294">
    <property type="entry name" value="Methyltransf_16"/>
    <property type="match status" value="1"/>
</dbReference>
<dbReference type="GO" id="GO:0008757">
    <property type="term" value="F:S-adenosylmethionine-dependent methyltransferase activity"/>
    <property type="evidence" value="ECO:0007669"/>
    <property type="project" value="UniProtKB-ARBA"/>
</dbReference>
<evidence type="ECO:0000259" key="4">
    <source>
        <dbReference type="Pfam" id="PF13649"/>
    </source>
</evidence>
<evidence type="ECO:0000256" key="1">
    <source>
        <dbReference type="ARBA" id="ARBA00009725"/>
    </source>
</evidence>
<keyword evidence="3" id="KW-0808">Transferase</keyword>
<dbReference type="GO" id="GO:0008173">
    <property type="term" value="F:RNA methyltransferase activity"/>
    <property type="evidence" value="ECO:0007669"/>
    <property type="project" value="UniProtKB-ARBA"/>
</dbReference>
<dbReference type="Proteomes" id="UP000822688">
    <property type="component" value="Chromosome 10"/>
</dbReference>
<dbReference type="CDD" id="cd02440">
    <property type="entry name" value="AdoMet_MTases"/>
    <property type="match status" value="2"/>
</dbReference>
<comment type="caution">
    <text evidence="5">The sequence shown here is derived from an EMBL/GenBank/DDBJ whole genome shotgun (WGS) entry which is preliminary data.</text>
</comment>
<evidence type="ECO:0000313" key="6">
    <source>
        <dbReference type="Proteomes" id="UP000822688"/>
    </source>
</evidence>
<sequence>MPRSYILVQGFGKQWSRIPSSPVLQMQGAMVVDSATGEEKADLGAMEAPMADADPPTTSTATTRVQIYPQKSDCVSPYLRDKYEREAGKNWDLFYKRNADRFFKDRHYLDKEWGEYIGGMINKNEPSGSKRVILEVGCGTGNTVFPLIAEYPDIFVHACDFSARAVNLVKEHKEYEGGRVNAFVCDVTSQDLSASIQPASVDVVTLVFMLSAVSPEKMENVLQNIKRVLKPGGFVLVRDYAVGDLAQKRLTEKDQKISENFFARGDGTRAYYFSEDSLVSLFEREGMTCQSVTVHCRQVENRSRALLMNRRWIQGEFFLPVNGEIETQDVQEAAEVSTLAQESLAYDSSEGFAALFSATPTAEVTRIKVGNHLLLAKCLAKEHQHTVKATGLLLWDAAPALAAVLDANPSLLKDKRVLELGCGATALCSLIASNSAATIFATDGDPASMNLLQENMELNSSSFHVKKVFCRTLEWGKKSDIEAIKSENGDSRFELILGTDVTYVAPAVPLLFETASSLIAKRSTSMLMLCHYSRQVAEADILATAATHGFSYFDVWKSNSPELLVPENLQDLASGNGPLRLLCFRPSEQ</sequence>
<dbReference type="PANTHER" id="PTHR22809">
    <property type="entry name" value="METHYLTRANSFERASE-RELATED"/>
    <property type="match status" value="1"/>
</dbReference>
<protein>
    <recommendedName>
        <fullName evidence="4">Methyltransferase domain-containing protein</fullName>
    </recommendedName>
</protein>
<dbReference type="EMBL" id="CM026431">
    <property type="protein sequence ID" value="KAG0559842.1"/>
    <property type="molecule type" value="Genomic_DNA"/>
</dbReference>
<dbReference type="InterPro" id="IPR026113">
    <property type="entry name" value="METTL2/6/8-like"/>
</dbReference>
<organism evidence="5 6">
    <name type="scientific">Ceratodon purpureus</name>
    <name type="common">Fire moss</name>
    <name type="synonym">Dicranum purpureum</name>
    <dbReference type="NCBI Taxonomy" id="3225"/>
    <lineage>
        <taxon>Eukaryota</taxon>
        <taxon>Viridiplantae</taxon>
        <taxon>Streptophyta</taxon>
        <taxon>Embryophyta</taxon>
        <taxon>Bryophyta</taxon>
        <taxon>Bryophytina</taxon>
        <taxon>Bryopsida</taxon>
        <taxon>Dicranidae</taxon>
        <taxon>Pseudoditrichales</taxon>
        <taxon>Ditrichaceae</taxon>
        <taxon>Ceratodon</taxon>
    </lineage>
</organism>
<evidence type="ECO:0000313" key="5">
    <source>
        <dbReference type="EMBL" id="KAG0559842.1"/>
    </source>
</evidence>
<dbReference type="AlphaFoldDB" id="A0A8T0GSB5"/>
<comment type="similarity">
    <text evidence="1">Belongs to the methyltransferase superfamily. METL family.</text>
</comment>
<keyword evidence="6" id="KW-1185">Reference proteome</keyword>
<dbReference type="PANTHER" id="PTHR22809:SF5">
    <property type="entry name" value="TRNA N(3)-METHYLCYTIDINE METHYLTRANSFERASE METTL6"/>
    <property type="match status" value="1"/>
</dbReference>
<feature type="domain" description="Methyltransferase" evidence="4">
    <location>
        <begin position="133"/>
        <end position="233"/>
    </location>
</feature>
<evidence type="ECO:0000256" key="2">
    <source>
        <dbReference type="ARBA" id="ARBA00022603"/>
    </source>
</evidence>
<accession>A0A8T0GSB5</accession>
<dbReference type="InterPro" id="IPR029063">
    <property type="entry name" value="SAM-dependent_MTases_sf"/>
</dbReference>
<reference evidence="5" key="1">
    <citation type="submission" date="2020-06" db="EMBL/GenBank/DDBJ databases">
        <title>WGS assembly of Ceratodon purpureus strain R40.</title>
        <authorList>
            <person name="Carey S.B."/>
            <person name="Jenkins J."/>
            <person name="Shu S."/>
            <person name="Lovell J.T."/>
            <person name="Sreedasyam A."/>
            <person name="Maumus F."/>
            <person name="Tiley G.P."/>
            <person name="Fernandez-Pozo N."/>
            <person name="Barry K."/>
            <person name="Chen C."/>
            <person name="Wang M."/>
            <person name="Lipzen A."/>
            <person name="Daum C."/>
            <person name="Saski C.A."/>
            <person name="Payton A.C."/>
            <person name="Mcbreen J.C."/>
            <person name="Conrad R.E."/>
            <person name="Kollar L.M."/>
            <person name="Olsson S."/>
            <person name="Huttunen S."/>
            <person name="Landis J.B."/>
            <person name="Wickett N.J."/>
            <person name="Johnson M.G."/>
            <person name="Rensing S.A."/>
            <person name="Grimwood J."/>
            <person name="Schmutz J."/>
            <person name="Mcdaniel S.F."/>
        </authorList>
    </citation>
    <scope>NUCLEOTIDE SEQUENCE</scope>
    <source>
        <strain evidence="5">R40</strain>
    </source>
</reference>
<proteinExistence type="inferred from homology"/>
<keyword evidence="2" id="KW-0489">Methyltransferase</keyword>
<name>A0A8T0GSB5_CERPU</name>
<dbReference type="Pfam" id="PF13649">
    <property type="entry name" value="Methyltransf_25"/>
    <property type="match status" value="1"/>
</dbReference>
<gene>
    <name evidence="5" type="ORF">KC19_10G133200</name>
</gene>
<dbReference type="SUPFAM" id="SSF53335">
    <property type="entry name" value="S-adenosyl-L-methionine-dependent methyltransferases"/>
    <property type="match status" value="2"/>
</dbReference>
<dbReference type="GO" id="GO:0032259">
    <property type="term" value="P:methylation"/>
    <property type="evidence" value="ECO:0007669"/>
    <property type="project" value="UniProtKB-KW"/>
</dbReference>
<dbReference type="Gene3D" id="3.40.50.150">
    <property type="entry name" value="Vaccinia Virus protein VP39"/>
    <property type="match status" value="2"/>
</dbReference>
<dbReference type="InterPro" id="IPR019410">
    <property type="entry name" value="Methyltransf_16"/>
</dbReference>
<dbReference type="InterPro" id="IPR041698">
    <property type="entry name" value="Methyltransf_25"/>
</dbReference>
<evidence type="ECO:0000256" key="3">
    <source>
        <dbReference type="ARBA" id="ARBA00022679"/>
    </source>
</evidence>